<dbReference type="Pfam" id="PF01152">
    <property type="entry name" value="Bac_globin"/>
    <property type="match status" value="1"/>
</dbReference>
<evidence type="ECO:0000256" key="1">
    <source>
        <dbReference type="ARBA" id="ARBA00001971"/>
    </source>
</evidence>
<dbReference type="InterPro" id="IPR009050">
    <property type="entry name" value="Globin-like_sf"/>
</dbReference>
<reference evidence="10" key="1">
    <citation type="journal article" date="2019" name="Int. J. Syst. Evol. Microbiol.">
        <title>The Global Catalogue of Microorganisms (GCM) 10K type strain sequencing project: providing services to taxonomists for standard genome sequencing and annotation.</title>
        <authorList>
            <consortium name="The Broad Institute Genomics Platform"/>
            <consortium name="The Broad Institute Genome Sequencing Center for Infectious Disease"/>
            <person name="Wu L."/>
            <person name="Ma J."/>
        </authorList>
    </citation>
    <scope>NUCLEOTIDE SEQUENCE [LARGE SCALE GENOMIC DNA]</scope>
    <source>
        <strain evidence="10">JCM 9377</strain>
    </source>
</reference>
<evidence type="ECO:0000256" key="7">
    <source>
        <dbReference type="ARBA" id="ARBA00023004"/>
    </source>
</evidence>
<gene>
    <name evidence="9" type="ORF">GCM10010468_70220</name>
</gene>
<dbReference type="PROSITE" id="PS01213">
    <property type="entry name" value="GLOBIN_FAM_2"/>
    <property type="match status" value="1"/>
</dbReference>
<sequence>MSIYDAIGGAGAVSVAVDDFYIRVMADPELAPYFTGTNMSRLKAHQRAFLTAAVGGPELYRGRDMAAVHAGLSISDAHFDRVVDHLVVTLAGLGVPGETITAIGQALAPLRAEIVTRTMA</sequence>
<dbReference type="PIRSF" id="PIRSF002030">
    <property type="entry name" value="Globin_Protozoa/Cyanobacteria"/>
    <property type="match status" value="1"/>
</dbReference>
<evidence type="ECO:0000313" key="10">
    <source>
        <dbReference type="Proteomes" id="UP001501237"/>
    </source>
</evidence>
<keyword evidence="3 8" id="KW-0813">Transport</keyword>
<dbReference type="InterPro" id="IPR001486">
    <property type="entry name" value="Hemoglobin_trunc"/>
</dbReference>
<accession>A0ABP6QJP5</accession>
<evidence type="ECO:0000256" key="4">
    <source>
        <dbReference type="ARBA" id="ARBA00022617"/>
    </source>
</evidence>
<dbReference type="Gene3D" id="1.10.490.10">
    <property type="entry name" value="Globins"/>
    <property type="match status" value="1"/>
</dbReference>
<dbReference type="InterPro" id="IPR019795">
    <property type="entry name" value="Globin_bac-like_CS"/>
</dbReference>
<protein>
    <recommendedName>
        <fullName evidence="8">Group 1 truncated hemoglobin</fullName>
    </recommendedName>
</protein>
<comment type="cofactor">
    <cofactor evidence="1 8">
        <name>heme</name>
        <dbReference type="ChEBI" id="CHEBI:30413"/>
    </cofactor>
</comment>
<keyword evidence="7 8" id="KW-0408">Iron</keyword>
<keyword evidence="5 8" id="KW-0561">Oxygen transport</keyword>
<evidence type="ECO:0000256" key="5">
    <source>
        <dbReference type="ARBA" id="ARBA00022621"/>
    </source>
</evidence>
<dbReference type="InterPro" id="IPR012292">
    <property type="entry name" value="Globin/Proto"/>
</dbReference>
<comment type="similarity">
    <text evidence="2 8">Belongs to the truncated hemoglobin family. Group I subfamily.</text>
</comment>
<keyword evidence="6 8" id="KW-0479">Metal-binding</keyword>
<keyword evidence="4 8" id="KW-0349">Heme</keyword>
<evidence type="ECO:0000256" key="2">
    <source>
        <dbReference type="ARBA" id="ARBA00009660"/>
    </source>
</evidence>
<name>A0ABP6QJP5_9ACTN</name>
<dbReference type="Proteomes" id="UP001501237">
    <property type="component" value="Unassembled WGS sequence"/>
</dbReference>
<evidence type="ECO:0000256" key="6">
    <source>
        <dbReference type="ARBA" id="ARBA00022723"/>
    </source>
</evidence>
<comment type="caution">
    <text evidence="9">The sequence shown here is derived from an EMBL/GenBank/DDBJ whole genome shotgun (WGS) entry which is preliminary data.</text>
</comment>
<dbReference type="CDD" id="cd00454">
    <property type="entry name" value="TrHb1_N"/>
    <property type="match status" value="1"/>
</dbReference>
<dbReference type="InterPro" id="IPR016339">
    <property type="entry name" value="Hemoglobin_trunc_I"/>
</dbReference>
<proteinExistence type="inferred from homology"/>
<dbReference type="EMBL" id="BAAAUV010000029">
    <property type="protein sequence ID" value="GAA3236120.1"/>
    <property type="molecule type" value="Genomic_DNA"/>
</dbReference>
<keyword evidence="10" id="KW-1185">Reference proteome</keyword>
<evidence type="ECO:0000256" key="8">
    <source>
        <dbReference type="PIRNR" id="PIRNR002030"/>
    </source>
</evidence>
<dbReference type="SUPFAM" id="SSF46458">
    <property type="entry name" value="Globin-like"/>
    <property type="match status" value="1"/>
</dbReference>
<organism evidence="9 10">
    <name type="scientific">Actinocorallia longicatena</name>
    <dbReference type="NCBI Taxonomy" id="111803"/>
    <lineage>
        <taxon>Bacteria</taxon>
        <taxon>Bacillati</taxon>
        <taxon>Actinomycetota</taxon>
        <taxon>Actinomycetes</taxon>
        <taxon>Streptosporangiales</taxon>
        <taxon>Thermomonosporaceae</taxon>
        <taxon>Actinocorallia</taxon>
    </lineage>
</organism>
<dbReference type="RefSeq" id="WP_344837212.1">
    <property type="nucleotide sequence ID" value="NZ_BAAAUV010000029.1"/>
</dbReference>
<evidence type="ECO:0000313" key="9">
    <source>
        <dbReference type="EMBL" id="GAA3236120.1"/>
    </source>
</evidence>
<evidence type="ECO:0000256" key="3">
    <source>
        <dbReference type="ARBA" id="ARBA00022448"/>
    </source>
</evidence>